<sequence>MYLQRSGQYRFTREQPPANLIGHVCVDAGVVDLLPRQRRLTPSALRNVFLLLHVGAHHRERQSLQPRPRKLRLTEHGRRSISQIHRTGDPQVAIIGQTLHVVVDCNADEANARVGEELRELMWDHVAGLVDLEQEASAADTELEHRDLVTCFAVGQMVSAPLRVDADDEPPLGTFAGYLVDKLGSEGVRRRDGGVDRYGVAIHEDVERVLGWRRRMSLGSVISACHWCRGQFWT</sequence>
<keyword evidence="2" id="KW-1185">Reference proteome</keyword>
<dbReference type="Proteomes" id="UP000059680">
    <property type="component" value="Chromosome 1"/>
</dbReference>
<evidence type="ECO:0000313" key="2">
    <source>
        <dbReference type="Proteomes" id="UP000059680"/>
    </source>
</evidence>
<dbReference type="PaxDb" id="39947-A0A0P0V667"/>
<dbReference type="AlphaFoldDB" id="A0A0P0V667"/>
<accession>A0A0P0V667</accession>
<protein>
    <submittedName>
        <fullName evidence="1">Os01g0660450 protein</fullName>
    </submittedName>
</protein>
<proteinExistence type="predicted"/>
<gene>
    <name evidence="1" type="ordered locus">Os01g0660450</name>
    <name evidence="1" type="ORF">OSNPB_010660450</name>
</gene>
<reference evidence="1 2" key="2">
    <citation type="journal article" date="2013" name="Plant Cell Physiol.">
        <title>Rice Annotation Project Database (RAP-DB): an integrative and interactive database for rice genomics.</title>
        <authorList>
            <person name="Sakai H."/>
            <person name="Lee S.S."/>
            <person name="Tanaka T."/>
            <person name="Numa H."/>
            <person name="Kim J."/>
            <person name="Kawahara Y."/>
            <person name="Wakimoto H."/>
            <person name="Yang C.C."/>
            <person name="Iwamoto M."/>
            <person name="Abe T."/>
            <person name="Yamada Y."/>
            <person name="Muto A."/>
            <person name="Inokuchi H."/>
            <person name="Ikemura T."/>
            <person name="Matsumoto T."/>
            <person name="Sasaki T."/>
            <person name="Itoh T."/>
        </authorList>
    </citation>
    <scope>NUCLEOTIDE SEQUENCE [LARGE SCALE GENOMIC DNA]</scope>
    <source>
        <strain evidence="2">cv. Nipponbare</strain>
    </source>
</reference>
<evidence type="ECO:0000313" key="1">
    <source>
        <dbReference type="EMBL" id="BAS73530.1"/>
    </source>
</evidence>
<name>A0A0P0V667_ORYSJ</name>
<dbReference type="InParanoid" id="A0A0P0V667"/>
<organism evidence="1 2">
    <name type="scientific">Oryza sativa subsp. japonica</name>
    <name type="common">Rice</name>
    <dbReference type="NCBI Taxonomy" id="39947"/>
    <lineage>
        <taxon>Eukaryota</taxon>
        <taxon>Viridiplantae</taxon>
        <taxon>Streptophyta</taxon>
        <taxon>Embryophyta</taxon>
        <taxon>Tracheophyta</taxon>
        <taxon>Spermatophyta</taxon>
        <taxon>Magnoliopsida</taxon>
        <taxon>Liliopsida</taxon>
        <taxon>Poales</taxon>
        <taxon>Poaceae</taxon>
        <taxon>BOP clade</taxon>
        <taxon>Oryzoideae</taxon>
        <taxon>Oryzeae</taxon>
        <taxon>Oryzinae</taxon>
        <taxon>Oryza</taxon>
        <taxon>Oryza sativa</taxon>
    </lineage>
</organism>
<dbReference type="Gramene" id="Os01t0660450-00">
    <property type="protein sequence ID" value="Os01t0660450-00"/>
    <property type="gene ID" value="Os01g0660450"/>
</dbReference>
<reference evidence="1 2" key="3">
    <citation type="journal article" date="2013" name="Rice">
        <title>Improvement of the Oryza sativa Nipponbare reference genome using next generation sequence and optical map data.</title>
        <authorList>
            <person name="Kawahara Y."/>
            <person name="de la Bastide M."/>
            <person name="Hamilton J.P."/>
            <person name="Kanamori H."/>
            <person name="McCombie W.R."/>
            <person name="Ouyang S."/>
            <person name="Schwartz D.C."/>
            <person name="Tanaka T."/>
            <person name="Wu J."/>
            <person name="Zhou S."/>
            <person name="Childs K.L."/>
            <person name="Davidson R.M."/>
            <person name="Lin H."/>
            <person name="Quesada-Ocampo L."/>
            <person name="Vaillancourt B."/>
            <person name="Sakai H."/>
            <person name="Lee S.S."/>
            <person name="Kim J."/>
            <person name="Numa H."/>
            <person name="Itoh T."/>
            <person name="Buell C.R."/>
            <person name="Matsumoto T."/>
        </authorList>
    </citation>
    <scope>NUCLEOTIDE SEQUENCE [LARGE SCALE GENOMIC DNA]</scope>
    <source>
        <strain evidence="2">cv. Nipponbare</strain>
    </source>
</reference>
<reference evidence="2" key="1">
    <citation type="journal article" date="2005" name="Nature">
        <title>The map-based sequence of the rice genome.</title>
        <authorList>
            <consortium name="International rice genome sequencing project (IRGSP)"/>
            <person name="Matsumoto T."/>
            <person name="Wu J."/>
            <person name="Kanamori H."/>
            <person name="Katayose Y."/>
            <person name="Fujisawa M."/>
            <person name="Namiki N."/>
            <person name="Mizuno H."/>
            <person name="Yamamoto K."/>
            <person name="Antonio B.A."/>
            <person name="Baba T."/>
            <person name="Sakata K."/>
            <person name="Nagamura Y."/>
            <person name="Aoki H."/>
            <person name="Arikawa K."/>
            <person name="Arita K."/>
            <person name="Bito T."/>
            <person name="Chiden Y."/>
            <person name="Fujitsuka N."/>
            <person name="Fukunaka R."/>
            <person name="Hamada M."/>
            <person name="Harada C."/>
            <person name="Hayashi A."/>
            <person name="Hijishita S."/>
            <person name="Honda M."/>
            <person name="Hosokawa S."/>
            <person name="Ichikawa Y."/>
            <person name="Idonuma A."/>
            <person name="Iijima M."/>
            <person name="Ikeda M."/>
            <person name="Ikeno M."/>
            <person name="Ito K."/>
            <person name="Ito S."/>
            <person name="Ito T."/>
            <person name="Ito Y."/>
            <person name="Ito Y."/>
            <person name="Iwabuchi A."/>
            <person name="Kamiya K."/>
            <person name="Karasawa W."/>
            <person name="Kurita K."/>
            <person name="Katagiri S."/>
            <person name="Kikuta A."/>
            <person name="Kobayashi H."/>
            <person name="Kobayashi N."/>
            <person name="Machita K."/>
            <person name="Maehara T."/>
            <person name="Masukawa M."/>
            <person name="Mizubayashi T."/>
            <person name="Mukai Y."/>
            <person name="Nagasaki H."/>
            <person name="Nagata Y."/>
            <person name="Naito S."/>
            <person name="Nakashima M."/>
            <person name="Nakama Y."/>
            <person name="Nakamichi Y."/>
            <person name="Nakamura M."/>
            <person name="Meguro A."/>
            <person name="Negishi M."/>
            <person name="Ohta I."/>
            <person name="Ohta T."/>
            <person name="Okamoto M."/>
            <person name="Ono N."/>
            <person name="Saji S."/>
            <person name="Sakaguchi M."/>
            <person name="Sakai K."/>
            <person name="Shibata M."/>
            <person name="Shimokawa T."/>
            <person name="Song J."/>
            <person name="Takazaki Y."/>
            <person name="Terasawa K."/>
            <person name="Tsugane M."/>
            <person name="Tsuji K."/>
            <person name="Ueda S."/>
            <person name="Waki K."/>
            <person name="Yamagata H."/>
            <person name="Yamamoto M."/>
            <person name="Yamamoto S."/>
            <person name="Yamane H."/>
            <person name="Yoshiki S."/>
            <person name="Yoshihara R."/>
            <person name="Yukawa K."/>
            <person name="Zhong H."/>
            <person name="Yano M."/>
            <person name="Yuan Q."/>
            <person name="Ouyang S."/>
            <person name="Liu J."/>
            <person name="Jones K.M."/>
            <person name="Gansberger K."/>
            <person name="Moffat K."/>
            <person name="Hill J."/>
            <person name="Bera J."/>
            <person name="Fadrosh D."/>
            <person name="Jin S."/>
            <person name="Johri S."/>
            <person name="Kim M."/>
            <person name="Overton L."/>
            <person name="Reardon M."/>
            <person name="Tsitrin T."/>
            <person name="Vuong H."/>
            <person name="Weaver B."/>
            <person name="Ciecko A."/>
            <person name="Tallon L."/>
            <person name="Jackson J."/>
            <person name="Pai G."/>
            <person name="Aken S.V."/>
            <person name="Utterback T."/>
            <person name="Reidmuller S."/>
            <person name="Feldblyum T."/>
            <person name="Hsiao J."/>
            <person name="Zismann V."/>
            <person name="Iobst S."/>
            <person name="de Vazeille A.R."/>
            <person name="Buell C.R."/>
            <person name="Ying K."/>
            <person name="Li Y."/>
            <person name="Lu T."/>
            <person name="Huang Y."/>
            <person name="Zhao Q."/>
            <person name="Feng Q."/>
            <person name="Zhang L."/>
            <person name="Zhu J."/>
            <person name="Weng Q."/>
            <person name="Mu J."/>
            <person name="Lu Y."/>
            <person name="Fan D."/>
            <person name="Liu Y."/>
            <person name="Guan J."/>
            <person name="Zhang Y."/>
            <person name="Yu S."/>
            <person name="Liu X."/>
            <person name="Zhang Y."/>
            <person name="Hong G."/>
            <person name="Han B."/>
            <person name="Choisne N."/>
            <person name="Demange N."/>
            <person name="Orjeda G."/>
            <person name="Samain S."/>
            <person name="Cattolico L."/>
            <person name="Pelletier E."/>
            <person name="Couloux A."/>
            <person name="Segurens B."/>
            <person name="Wincker P."/>
            <person name="D'Hont A."/>
            <person name="Scarpelli C."/>
            <person name="Weissenbach J."/>
            <person name="Salanoubat M."/>
            <person name="Quetier F."/>
            <person name="Yu Y."/>
            <person name="Kim H.R."/>
            <person name="Rambo T."/>
            <person name="Currie J."/>
            <person name="Collura K."/>
            <person name="Luo M."/>
            <person name="Yang T."/>
            <person name="Ammiraju J.S.S."/>
            <person name="Engler F."/>
            <person name="Soderlund C."/>
            <person name="Wing R.A."/>
            <person name="Palmer L.E."/>
            <person name="de la Bastide M."/>
            <person name="Spiegel L."/>
            <person name="Nascimento L."/>
            <person name="Zutavern T."/>
            <person name="O'Shaughnessy A."/>
            <person name="Dike S."/>
            <person name="Dedhia N."/>
            <person name="Preston R."/>
            <person name="Balija V."/>
            <person name="McCombie W.R."/>
            <person name="Chow T."/>
            <person name="Chen H."/>
            <person name="Chung M."/>
            <person name="Chen C."/>
            <person name="Shaw J."/>
            <person name="Wu H."/>
            <person name="Hsiao K."/>
            <person name="Chao Y."/>
            <person name="Chu M."/>
            <person name="Cheng C."/>
            <person name="Hour A."/>
            <person name="Lee P."/>
            <person name="Lin S."/>
            <person name="Lin Y."/>
            <person name="Liou J."/>
            <person name="Liu S."/>
            <person name="Hsing Y."/>
            <person name="Raghuvanshi S."/>
            <person name="Mohanty A."/>
            <person name="Bharti A.K."/>
            <person name="Gaur A."/>
            <person name="Gupta V."/>
            <person name="Kumar D."/>
            <person name="Ravi V."/>
            <person name="Vij S."/>
            <person name="Kapur A."/>
            <person name="Khurana P."/>
            <person name="Khurana P."/>
            <person name="Khurana J.P."/>
            <person name="Tyagi A.K."/>
            <person name="Gaikwad K."/>
            <person name="Singh A."/>
            <person name="Dalal V."/>
            <person name="Srivastava S."/>
            <person name="Dixit A."/>
            <person name="Pal A.K."/>
            <person name="Ghazi I.A."/>
            <person name="Yadav M."/>
            <person name="Pandit A."/>
            <person name="Bhargava A."/>
            <person name="Sureshbabu K."/>
            <person name="Batra K."/>
            <person name="Sharma T.R."/>
            <person name="Mohapatra T."/>
            <person name="Singh N.K."/>
            <person name="Messing J."/>
            <person name="Nelson A.B."/>
            <person name="Fuks G."/>
            <person name="Kavchok S."/>
            <person name="Keizer G."/>
            <person name="Linton E."/>
            <person name="Llaca V."/>
            <person name="Song R."/>
            <person name="Tanyolac B."/>
            <person name="Young S."/>
            <person name="Ho-Il K."/>
            <person name="Hahn J.H."/>
            <person name="Sangsakoo G."/>
            <person name="Vanavichit A."/>
            <person name="de Mattos Luiz.A.T."/>
            <person name="Zimmer P.D."/>
            <person name="Malone G."/>
            <person name="Dellagostin O."/>
            <person name="de Oliveira A.C."/>
            <person name="Bevan M."/>
            <person name="Bancroft I."/>
            <person name="Minx P."/>
            <person name="Cordum H."/>
            <person name="Wilson R."/>
            <person name="Cheng Z."/>
            <person name="Jin W."/>
            <person name="Jiang J."/>
            <person name="Leong S.A."/>
            <person name="Iwama H."/>
            <person name="Gojobori T."/>
            <person name="Itoh T."/>
            <person name="Niimura Y."/>
            <person name="Fujii Y."/>
            <person name="Habara T."/>
            <person name="Sakai H."/>
            <person name="Sato Y."/>
            <person name="Wilson G."/>
            <person name="Kumar K."/>
            <person name="McCouch S."/>
            <person name="Juretic N."/>
            <person name="Hoen D."/>
            <person name="Wright S."/>
            <person name="Bruskiewich R."/>
            <person name="Bureau T."/>
            <person name="Miyao A."/>
            <person name="Hirochika H."/>
            <person name="Nishikawa T."/>
            <person name="Kadowaki K."/>
            <person name="Sugiura M."/>
            <person name="Burr B."/>
            <person name="Sasaki T."/>
        </authorList>
    </citation>
    <scope>NUCLEOTIDE SEQUENCE [LARGE SCALE GENOMIC DNA]</scope>
    <source>
        <strain evidence="2">cv. Nipponbare</strain>
    </source>
</reference>
<dbReference type="EMBL" id="AP014957">
    <property type="protein sequence ID" value="BAS73530.1"/>
    <property type="molecule type" value="Genomic_DNA"/>
</dbReference>